<dbReference type="PANTHER" id="PTHR12277">
    <property type="entry name" value="ALPHA/BETA HYDROLASE DOMAIN-CONTAINING PROTEIN"/>
    <property type="match status" value="1"/>
</dbReference>
<dbReference type="Proteomes" id="UP001338582">
    <property type="component" value="Chromosome 6"/>
</dbReference>
<dbReference type="GeneID" id="88175864"/>
<proteinExistence type="predicted"/>
<dbReference type="PANTHER" id="PTHR12277:SF81">
    <property type="entry name" value="PROTEIN ABHD13"/>
    <property type="match status" value="1"/>
</dbReference>
<evidence type="ECO:0000313" key="2">
    <source>
        <dbReference type="EMBL" id="WPK27417.1"/>
    </source>
</evidence>
<organism evidence="2 3">
    <name type="scientific">Australozyma saopauloensis</name>
    <dbReference type="NCBI Taxonomy" id="291208"/>
    <lineage>
        <taxon>Eukaryota</taxon>
        <taxon>Fungi</taxon>
        <taxon>Dikarya</taxon>
        <taxon>Ascomycota</taxon>
        <taxon>Saccharomycotina</taxon>
        <taxon>Pichiomycetes</taxon>
        <taxon>Metschnikowiaceae</taxon>
        <taxon>Australozyma</taxon>
    </lineage>
</organism>
<dbReference type="RefSeq" id="XP_062879795.1">
    <property type="nucleotide sequence ID" value="XM_063023725.1"/>
</dbReference>
<dbReference type="InterPro" id="IPR029058">
    <property type="entry name" value="AB_hydrolase_fold"/>
</dbReference>
<dbReference type="GO" id="GO:0008474">
    <property type="term" value="F:palmitoyl-(protein) hydrolase activity"/>
    <property type="evidence" value="ECO:0007669"/>
    <property type="project" value="TreeGrafter"/>
</dbReference>
<gene>
    <name evidence="2" type="ORF">PUMCH_004804</name>
</gene>
<dbReference type="KEGG" id="asau:88175864"/>
<dbReference type="EMBL" id="CP138899">
    <property type="protein sequence ID" value="WPK27417.1"/>
    <property type="molecule type" value="Genomic_DNA"/>
</dbReference>
<dbReference type="SUPFAM" id="SSF53474">
    <property type="entry name" value="alpha/beta-Hydrolases"/>
    <property type="match status" value="1"/>
</dbReference>
<keyword evidence="3" id="KW-1185">Reference proteome</keyword>
<feature type="domain" description="Serine aminopeptidase S33" evidence="1">
    <location>
        <begin position="107"/>
        <end position="212"/>
    </location>
</feature>
<dbReference type="Gene3D" id="3.40.50.1820">
    <property type="entry name" value="alpha/beta hydrolase"/>
    <property type="match status" value="1"/>
</dbReference>
<sequence>MLRMLAAVGALFGGLALLGLYAFQSLLIYPASLNDGRGYCAKPNEHNMPDYEELFLNTDDGESIQCYVLKHDPASANYTNKTVLILSPNAGNIGHGLPIVSLFYLDFGYNVVIYSYRGYGKSSGLPLEIGLKLDAKRIMQHITSDDEQLRASSLVLYGRSLGGAVSIYIAAQFSAAVLGLILENTFLSIPKTVPHIFPLLRYVTAFVHQKWESELLVPAIPAEIPVLLLSARNDEIVPPAHMDSIFQLLQSSDKEMVKYERSAHNDTVLQPGYWEKIHEFIQRKVQPFGR</sequence>
<name>A0AAX4HH94_9ASCO</name>
<accession>A0AAX4HH94</accession>
<reference evidence="2 3" key="1">
    <citation type="submission" date="2023-10" db="EMBL/GenBank/DDBJ databases">
        <title>Draft Genome Sequence of Candida saopaulonensis from a very Premature Infant with Sepsis.</title>
        <authorList>
            <person name="Ning Y."/>
            <person name="Dai R."/>
            <person name="Xiao M."/>
            <person name="Xu Y."/>
            <person name="Yan Q."/>
            <person name="Zhang L."/>
        </authorList>
    </citation>
    <scope>NUCLEOTIDE SEQUENCE [LARGE SCALE GENOMIC DNA]</scope>
    <source>
        <strain evidence="2 3">19XY460</strain>
    </source>
</reference>
<evidence type="ECO:0000259" key="1">
    <source>
        <dbReference type="Pfam" id="PF12146"/>
    </source>
</evidence>
<dbReference type="AlphaFoldDB" id="A0AAX4HH94"/>
<dbReference type="Pfam" id="PF12146">
    <property type="entry name" value="Hydrolase_4"/>
    <property type="match status" value="1"/>
</dbReference>
<evidence type="ECO:0000313" key="3">
    <source>
        <dbReference type="Proteomes" id="UP001338582"/>
    </source>
</evidence>
<dbReference type="GO" id="GO:0016020">
    <property type="term" value="C:membrane"/>
    <property type="evidence" value="ECO:0007669"/>
    <property type="project" value="TreeGrafter"/>
</dbReference>
<protein>
    <recommendedName>
        <fullName evidence="1">Serine aminopeptidase S33 domain-containing protein</fullName>
    </recommendedName>
</protein>
<dbReference type="InterPro" id="IPR022742">
    <property type="entry name" value="Hydrolase_4"/>
</dbReference>